<keyword evidence="4" id="KW-1185">Reference proteome</keyword>
<evidence type="ECO:0000256" key="2">
    <source>
        <dbReference type="ARBA" id="ARBA00022679"/>
    </source>
</evidence>
<dbReference type="GO" id="GO:0035251">
    <property type="term" value="F:UDP-glucosyltransferase activity"/>
    <property type="evidence" value="ECO:0007669"/>
    <property type="project" value="TreeGrafter"/>
</dbReference>
<evidence type="ECO:0000313" key="3">
    <source>
        <dbReference type="EMBL" id="CAK5266534.1"/>
    </source>
</evidence>
<comment type="caution">
    <text evidence="3">The sequence shown here is derived from an EMBL/GenBank/DDBJ whole genome shotgun (WGS) entry which is preliminary data.</text>
</comment>
<evidence type="ECO:0000313" key="4">
    <source>
        <dbReference type="Proteomes" id="UP001295794"/>
    </source>
</evidence>
<dbReference type="Proteomes" id="UP001295794">
    <property type="component" value="Unassembled WGS sequence"/>
</dbReference>
<keyword evidence="2" id="KW-0808">Transferase</keyword>
<dbReference type="EMBL" id="CAVNYO010000109">
    <property type="protein sequence ID" value="CAK5266534.1"/>
    <property type="molecule type" value="Genomic_DNA"/>
</dbReference>
<dbReference type="AlphaFoldDB" id="A0AAD2GYM0"/>
<proteinExistence type="inferred from homology"/>
<evidence type="ECO:0000256" key="1">
    <source>
        <dbReference type="ARBA" id="ARBA00009995"/>
    </source>
</evidence>
<protein>
    <recommendedName>
        <fullName evidence="5">Glycosyltransferase family 1 protein</fullName>
    </recommendedName>
</protein>
<comment type="similarity">
    <text evidence="1">Belongs to the UDP-glycosyltransferase family.</text>
</comment>
<dbReference type="InterPro" id="IPR002213">
    <property type="entry name" value="UDP_glucos_trans"/>
</dbReference>
<organism evidence="3 4">
    <name type="scientific">Mycena citricolor</name>
    <dbReference type="NCBI Taxonomy" id="2018698"/>
    <lineage>
        <taxon>Eukaryota</taxon>
        <taxon>Fungi</taxon>
        <taxon>Dikarya</taxon>
        <taxon>Basidiomycota</taxon>
        <taxon>Agaricomycotina</taxon>
        <taxon>Agaricomycetes</taxon>
        <taxon>Agaricomycetidae</taxon>
        <taxon>Agaricales</taxon>
        <taxon>Marasmiineae</taxon>
        <taxon>Mycenaceae</taxon>
        <taxon>Mycena</taxon>
    </lineage>
</organism>
<dbReference type="Pfam" id="PF00201">
    <property type="entry name" value="UDPGT"/>
    <property type="match status" value="1"/>
</dbReference>
<gene>
    <name evidence="3" type="ORF">MYCIT1_LOCUS8338</name>
</gene>
<dbReference type="Gene3D" id="3.40.50.2000">
    <property type="entry name" value="Glycogen Phosphorylase B"/>
    <property type="match status" value="2"/>
</dbReference>
<dbReference type="PANTHER" id="PTHR48047:SF69">
    <property type="entry name" value="UDP-GLUCOSYLTRANSFERASE"/>
    <property type="match status" value="1"/>
</dbReference>
<reference evidence="3" key="1">
    <citation type="submission" date="2023-11" db="EMBL/GenBank/DDBJ databases">
        <authorList>
            <person name="De Vega J J."/>
            <person name="De Vega J J."/>
        </authorList>
    </citation>
    <scope>NUCLEOTIDE SEQUENCE</scope>
</reference>
<name>A0AAD2GYM0_9AGAR</name>
<dbReference type="SUPFAM" id="SSF53756">
    <property type="entry name" value="UDP-Glycosyltransferase/glycogen phosphorylase"/>
    <property type="match status" value="1"/>
</dbReference>
<accession>A0AAD2GYM0</accession>
<sequence>MPRRHILTLLAPAWGHALPYIHLTTRMLAQDPELVVTIVQHNLIVPKMLKELGGCTYDQSRLKIEAVGDEEMKFTQALIGTVLEELGGKWLETLTKAVGGAGESAWPRPYTVHMDFFGAGFVAAPTKALLGPGGKIVMWGSCGVNAIPDHFSDYNFTDITREIYADESRRGGRSMEDILDDVTSAWNGSDKLDGRTIKIVGSLEMYDHEHVARGAGGPHGLGSVLSSAQDCTRIADAILCPTSSAMEPIAAQFCREYYHKRGQELFLVGPQMHERDWSTRSAGPGPSEERIKTFLDNAREEFGPGSVLYISFGSLFFPLATPHLVEVMVDVLLKLETPLPFVFVLAGAMASLPQDTIDRIHASGRGLVCDFWVDQKAIVQCGTVGWFLTHGGYNSLTESLSQGIPLIFWPVGAEQAVNAAMLSTGPIPIGIELFQIRAGEQLGPSLRSDAPKNITGTVEDARVEFEQTFEALKGARGKKLRQNAIHIADLWREERKDGEPARDIAKLIEF</sequence>
<dbReference type="PANTHER" id="PTHR48047">
    <property type="entry name" value="GLYCOSYLTRANSFERASE"/>
    <property type="match status" value="1"/>
</dbReference>
<evidence type="ECO:0008006" key="5">
    <source>
        <dbReference type="Google" id="ProtNLM"/>
    </source>
</evidence>